<dbReference type="PANTHER" id="PTHR21445:SF0">
    <property type="entry name" value="APURINIC-APYRIMIDINIC ENDONUCLEASE"/>
    <property type="match status" value="1"/>
</dbReference>
<dbReference type="GO" id="GO:0006284">
    <property type="term" value="P:base-excision repair"/>
    <property type="evidence" value="ECO:0007669"/>
    <property type="project" value="TreeGrafter"/>
</dbReference>
<name>A0A855X2L2_9BACT</name>
<keyword evidence="5 9" id="KW-0378">Hydrolase</keyword>
<dbReference type="FunFam" id="3.20.20.150:FF:000001">
    <property type="entry name" value="Probable endonuclease 4"/>
    <property type="match status" value="1"/>
</dbReference>
<feature type="domain" description="Xylose isomerase-like TIM barrel" evidence="8">
    <location>
        <begin position="21"/>
        <end position="261"/>
    </location>
</feature>
<dbReference type="SMART" id="SM00518">
    <property type="entry name" value="AP2Ec"/>
    <property type="match status" value="1"/>
</dbReference>
<dbReference type="PROSITE" id="PS51432">
    <property type="entry name" value="AP_NUCLEASE_F2_4"/>
    <property type="match status" value="1"/>
</dbReference>
<comment type="caution">
    <text evidence="9">The sequence shown here is derived from an EMBL/GenBank/DDBJ whole genome shotgun (WGS) entry which is preliminary data.</text>
</comment>
<dbReference type="InterPro" id="IPR036237">
    <property type="entry name" value="Xyl_isomerase-like_sf"/>
</dbReference>
<comment type="cofactor">
    <cofactor evidence="1">
        <name>Zn(2+)</name>
        <dbReference type="ChEBI" id="CHEBI:29105"/>
    </cofactor>
</comment>
<evidence type="ECO:0000313" key="10">
    <source>
        <dbReference type="Proteomes" id="UP000250918"/>
    </source>
</evidence>
<proteinExistence type="inferred from homology"/>
<dbReference type="PROSITE" id="PS00731">
    <property type="entry name" value="AP_NUCLEASE_F2_3"/>
    <property type="match status" value="1"/>
</dbReference>
<keyword evidence="7" id="KW-0234">DNA repair</keyword>
<dbReference type="NCBIfam" id="TIGR00587">
    <property type="entry name" value="nfo"/>
    <property type="match status" value="1"/>
</dbReference>
<gene>
    <name evidence="9" type="ORF">C3F09_05305</name>
</gene>
<dbReference type="EC" id="3.1.21.2" evidence="9"/>
<protein>
    <submittedName>
        <fullName evidence="9">Deoxyribonuclease IV</fullName>
        <ecNumber evidence="9">3.1.21.2</ecNumber>
    </submittedName>
</protein>
<sequence length="262" mass="28566">MLFGAHESIAGGVFNAIYFGKKATCDTVQMFNKSNNQWRAKKLESEEIDKFFAAQKETGIGVACSHSGYLINLASPDTALNKKSYDSFKEEMERCNLLGIANLVIHPGSHVGSGEEVGLDRIAANLNKALGELRDNAVVICLETTAGQGSNLGYTFEQIAYLIDKVEDKAHVGVCMDSCHVFAAGYDLIDPAGYKKTMKSFDDIIGLDKLKVIHLNDSKKGLGSKVDRHEHIGKGAIGLEGFRNIVNDKRLAKIPMVIETPK</sequence>
<dbReference type="SUPFAM" id="SSF51658">
    <property type="entry name" value="Xylose isomerase-like"/>
    <property type="match status" value="1"/>
</dbReference>
<comment type="similarity">
    <text evidence="2">Belongs to the AP endonuclease 2 family.</text>
</comment>
<evidence type="ECO:0000256" key="5">
    <source>
        <dbReference type="ARBA" id="ARBA00022801"/>
    </source>
</evidence>
<evidence type="ECO:0000256" key="6">
    <source>
        <dbReference type="ARBA" id="ARBA00022833"/>
    </source>
</evidence>
<evidence type="ECO:0000256" key="4">
    <source>
        <dbReference type="ARBA" id="ARBA00022763"/>
    </source>
</evidence>
<dbReference type="CDD" id="cd00019">
    <property type="entry name" value="AP2Ec"/>
    <property type="match status" value="1"/>
</dbReference>
<dbReference type="PANTHER" id="PTHR21445">
    <property type="entry name" value="ENDONUCLEASE IV ENDODEOXYRIBONUCLEASE IV"/>
    <property type="match status" value="1"/>
</dbReference>
<dbReference type="InterPro" id="IPR013022">
    <property type="entry name" value="Xyl_isomerase-like_TIM-brl"/>
</dbReference>
<dbReference type="Pfam" id="PF01261">
    <property type="entry name" value="AP_endonuc_2"/>
    <property type="match status" value="1"/>
</dbReference>
<evidence type="ECO:0000256" key="7">
    <source>
        <dbReference type="ARBA" id="ARBA00023204"/>
    </source>
</evidence>
<dbReference type="GO" id="GO:0008270">
    <property type="term" value="F:zinc ion binding"/>
    <property type="evidence" value="ECO:0007669"/>
    <property type="project" value="InterPro"/>
</dbReference>
<dbReference type="EMBL" id="PQAP01000056">
    <property type="protein sequence ID" value="PWB73412.1"/>
    <property type="molecule type" value="Genomic_DNA"/>
</dbReference>
<keyword evidence="3" id="KW-0479">Metal-binding</keyword>
<dbReference type="AlphaFoldDB" id="A0A855X2L2"/>
<dbReference type="Gene3D" id="3.20.20.150">
    <property type="entry name" value="Divalent-metal-dependent TIM barrel enzymes"/>
    <property type="match status" value="1"/>
</dbReference>
<keyword evidence="4" id="KW-0227">DNA damage</keyword>
<dbReference type="GO" id="GO:0003906">
    <property type="term" value="F:DNA-(apurinic or apyrimidinic site) endonuclease activity"/>
    <property type="evidence" value="ECO:0007669"/>
    <property type="project" value="TreeGrafter"/>
</dbReference>
<dbReference type="PROSITE" id="PS00729">
    <property type="entry name" value="AP_NUCLEASE_F2_1"/>
    <property type="match status" value="1"/>
</dbReference>
<reference evidence="9 10" key="1">
    <citation type="journal article" date="2018" name="ISME J.">
        <title>A methanotrophic archaeon couples anaerobic oxidation of methane to Fe(III) reduction.</title>
        <authorList>
            <person name="Cai C."/>
            <person name="Leu A.O."/>
            <person name="Xie G.J."/>
            <person name="Guo J."/>
            <person name="Feng Y."/>
            <person name="Zhao J.X."/>
            <person name="Tyson G.W."/>
            <person name="Yuan Z."/>
            <person name="Hu S."/>
        </authorList>
    </citation>
    <scope>NUCLEOTIDE SEQUENCE [LARGE SCALE GENOMIC DNA]</scope>
    <source>
        <strain evidence="9">FeB_12</strain>
    </source>
</reference>
<dbReference type="GO" id="GO:0008081">
    <property type="term" value="F:phosphoric diester hydrolase activity"/>
    <property type="evidence" value="ECO:0007669"/>
    <property type="project" value="TreeGrafter"/>
</dbReference>
<evidence type="ECO:0000256" key="3">
    <source>
        <dbReference type="ARBA" id="ARBA00022723"/>
    </source>
</evidence>
<keyword evidence="6" id="KW-0862">Zinc</keyword>
<evidence type="ECO:0000313" key="9">
    <source>
        <dbReference type="EMBL" id="PWB73412.1"/>
    </source>
</evidence>
<evidence type="ECO:0000259" key="8">
    <source>
        <dbReference type="Pfam" id="PF01261"/>
    </source>
</evidence>
<organism evidence="9 10">
    <name type="scientific">candidate division GN15 bacterium</name>
    <dbReference type="NCBI Taxonomy" id="2072418"/>
    <lineage>
        <taxon>Bacteria</taxon>
        <taxon>candidate division GN15</taxon>
    </lineage>
</organism>
<dbReference type="HAMAP" id="MF_00152">
    <property type="entry name" value="Nfo"/>
    <property type="match status" value="1"/>
</dbReference>
<dbReference type="InterPro" id="IPR001719">
    <property type="entry name" value="AP_endonuc_2"/>
</dbReference>
<dbReference type="GO" id="GO:0008833">
    <property type="term" value="F:deoxyribonuclease IV (phage-T4-induced) activity"/>
    <property type="evidence" value="ECO:0007669"/>
    <property type="project" value="UniProtKB-EC"/>
</dbReference>
<feature type="non-terminal residue" evidence="9">
    <location>
        <position position="262"/>
    </location>
</feature>
<evidence type="ECO:0000256" key="2">
    <source>
        <dbReference type="ARBA" id="ARBA00005340"/>
    </source>
</evidence>
<accession>A0A855X2L2</accession>
<dbReference type="Proteomes" id="UP000250918">
    <property type="component" value="Unassembled WGS sequence"/>
</dbReference>
<evidence type="ECO:0000256" key="1">
    <source>
        <dbReference type="ARBA" id="ARBA00001947"/>
    </source>
</evidence>
<dbReference type="GO" id="GO:0003677">
    <property type="term" value="F:DNA binding"/>
    <property type="evidence" value="ECO:0007669"/>
    <property type="project" value="InterPro"/>
</dbReference>
<dbReference type="InterPro" id="IPR018246">
    <property type="entry name" value="AP_endonuc_F2_Zn_BS"/>
</dbReference>